<evidence type="ECO:0000256" key="2">
    <source>
        <dbReference type="ARBA" id="ARBA00005080"/>
    </source>
</evidence>
<dbReference type="PANTHER" id="PTHR11109">
    <property type="entry name" value="GTP CYCLOHYDROLASE I"/>
    <property type="match status" value="1"/>
</dbReference>
<dbReference type="InterPro" id="IPR020602">
    <property type="entry name" value="GTP_CycHdrlase_I_dom"/>
</dbReference>
<keyword evidence="6" id="KW-0342">GTP-binding</keyword>
<feature type="region of interest" description="Disordered" evidence="7">
    <location>
        <begin position="1"/>
        <end position="25"/>
    </location>
</feature>
<proteinExistence type="inferred from homology"/>
<gene>
    <name evidence="6 9" type="primary">folE</name>
    <name evidence="9" type="ORF">PPG34_07700</name>
</gene>
<name>A0ABU3K793_9BACT</name>
<dbReference type="SUPFAM" id="SSF55620">
    <property type="entry name" value="Tetrahydrobiopterin biosynthesis enzymes-like"/>
    <property type="match status" value="1"/>
</dbReference>
<feature type="domain" description="GTP cyclohydrolase I" evidence="8">
    <location>
        <begin position="42"/>
        <end position="216"/>
    </location>
</feature>
<dbReference type="InterPro" id="IPR018234">
    <property type="entry name" value="GTP_CycHdrlase_I_CS"/>
</dbReference>
<evidence type="ECO:0000256" key="7">
    <source>
        <dbReference type="SAM" id="MobiDB-lite"/>
    </source>
</evidence>
<evidence type="ECO:0000256" key="4">
    <source>
        <dbReference type="ARBA" id="ARBA00022563"/>
    </source>
</evidence>
<dbReference type="InterPro" id="IPR001474">
    <property type="entry name" value="GTP_CycHdrlase_I"/>
</dbReference>
<comment type="subunit">
    <text evidence="6">Homopolymer.</text>
</comment>
<evidence type="ECO:0000256" key="6">
    <source>
        <dbReference type="HAMAP-Rule" id="MF_00223"/>
    </source>
</evidence>
<dbReference type="Gene3D" id="1.10.286.10">
    <property type="match status" value="1"/>
</dbReference>
<dbReference type="InterPro" id="IPR043133">
    <property type="entry name" value="GTP-CH-I_C/QueF"/>
</dbReference>
<evidence type="ECO:0000313" key="9">
    <source>
        <dbReference type="EMBL" id="MDT7042232.1"/>
    </source>
</evidence>
<dbReference type="NCBIfam" id="NF006826">
    <property type="entry name" value="PRK09347.1-3"/>
    <property type="match status" value="1"/>
</dbReference>
<comment type="caution">
    <text evidence="9">The sequence shown here is derived from an EMBL/GenBank/DDBJ whole genome shotgun (WGS) entry which is preliminary data.</text>
</comment>
<dbReference type="NCBIfam" id="TIGR00063">
    <property type="entry name" value="folE"/>
    <property type="match status" value="1"/>
</dbReference>
<accession>A0ABU3K793</accession>
<organism evidence="9 10">
    <name type="scientific">Candidatus Nitronereus thalassa</name>
    <dbReference type="NCBI Taxonomy" id="3020898"/>
    <lineage>
        <taxon>Bacteria</taxon>
        <taxon>Pseudomonadati</taxon>
        <taxon>Nitrospirota</taxon>
        <taxon>Nitrospiria</taxon>
        <taxon>Nitrospirales</taxon>
        <taxon>Nitrospiraceae</taxon>
        <taxon>Candidatus Nitronereus</taxon>
    </lineage>
</organism>
<sequence length="221" mass="24735">MNRKSSTHQSSARNAASKQVKGKLGRVARVSETGQSTNLEGLITQLLTVLGEDPKRSGLEETPKRVAKAFSFFTKGYQENVDDLVNGALFPIDYDEMVIVRNIDFFSLCEHHLLPFFGKCHVGYIPDKKVVGLSKIPRIVDVFSRRLQVQERLTVQIAETLQAKLKPVGVGVVVEARHLCMMMRGVEKQNTLAVTSHMLGAFRKQQQTREEFLKLIGPSPN</sequence>
<dbReference type="Gene3D" id="3.30.1130.10">
    <property type="match status" value="1"/>
</dbReference>
<dbReference type="HAMAP" id="MF_00223">
    <property type="entry name" value="FolE"/>
    <property type="match status" value="1"/>
</dbReference>
<keyword evidence="6" id="KW-0547">Nucleotide-binding</keyword>
<dbReference type="CDD" id="cd00642">
    <property type="entry name" value="GTP_cyclohydro1"/>
    <property type="match status" value="1"/>
</dbReference>
<keyword evidence="6" id="KW-0862">Zinc</keyword>
<comment type="catalytic activity">
    <reaction evidence="1 6">
        <text>GTP + H2O = 7,8-dihydroneopterin 3'-triphosphate + formate + H(+)</text>
        <dbReference type="Rhea" id="RHEA:17473"/>
        <dbReference type="ChEBI" id="CHEBI:15377"/>
        <dbReference type="ChEBI" id="CHEBI:15378"/>
        <dbReference type="ChEBI" id="CHEBI:15740"/>
        <dbReference type="ChEBI" id="CHEBI:37565"/>
        <dbReference type="ChEBI" id="CHEBI:58462"/>
        <dbReference type="EC" id="3.5.4.16"/>
    </reaction>
</comment>
<feature type="binding site" evidence="6">
    <location>
        <position position="109"/>
    </location>
    <ligand>
        <name>Zn(2+)</name>
        <dbReference type="ChEBI" id="CHEBI:29105"/>
    </ligand>
</feature>
<keyword evidence="10" id="KW-1185">Reference proteome</keyword>
<keyword evidence="5 6" id="KW-0378">Hydrolase</keyword>
<keyword evidence="4 6" id="KW-0554">One-carbon metabolism</keyword>
<reference evidence="9 10" key="1">
    <citation type="journal article" date="2023" name="ISME J.">
        <title>Cultivation and genomic characterization of novel and ubiquitous marine nitrite-oxidizing bacteria from the Nitrospirales.</title>
        <authorList>
            <person name="Mueller A.J."/>
            <person name="Daebeler A."/>
            <person name="Herbold C.W."/>
            <person name="Kirkegaard R.H."/>
            <person name="Daims H."/>
        </authorList>
    </citation>
    <scope>NUCLEOTIDE SEQUENCE [LARGE SCALE GENOMIC DNA]</scope>
    <source>
        <strain evidence="9 10">EB</strain>
    </source>
</reference>
<dbReference type="RefSeq" id="WP_313832607.1">
    <property type="nucleotide sequence ID" value="NZ_JAQOUE010000001.1"/>
</dbReference>
<dbReference type="PANTHER" id="PTHR11109:SF7">
    <property type="entry name" value="GTP CYCLOHYDROLASE 1"/>
    <property type="match status" value="1"/>
</dbReference>
<keyword evidence="6" id="KW-0479">Metal-binding</keyword>
<evidence type="ECO:0000313" key="10">
    <source>
        <dbReference type="Proteomes" id="UP001250932"/>
    </source>
</evidence>
<dbReference type="EC" id="3.5.4.16" evidence="6"/>
<dbReference type="EMBL" id="JAQOUE010000001">
    <property type="protein sequence ID" value="MDT7042232.1"/>
    <property type="molecule type" value="Genomic_DNA"/>
</dbReference>
<protein>
    <recommendedName>
        <fullName evidence="6">GTP cyclohydrolase 1</fullName>
        <ecNumber evidence="6">3.5.4.16</ecNumber>
    </recommendedName>
    <alternativeName>
        <fullName evidence="6">GTP cyclohydrolase I</fullName>
        <shortName evidence="6">GTP-CH-I</shortName>
    </alternativeName>
</protein>
<dbReference type="PROSITE" id="PS00860">
    <property type="entry name" value="GTP_CYCLOHYDROL_1_2"/>
    <property type="match status" value="1"/>
</dbReference>
<evidence type="ECO:0000259" key="8">
    <source>
        <dbReference type="Pfam" id="PF01227"/>
    </source>
</evidence>
<comment type="similarity">
    <text evidence="3 6">Belongs to the GTP cyclohydrolase I family.</text>
</comment>
<dbReference type="Pfam" id="PF01227">
    <property type="entry name" value="GTP_cyclohydroI"/>
    <property type="match status" value="1"/>
</dbReference>
<evidence type="ECO:0000256" key="3">
    <source>
        <dbReference type="ARBA" id="ARBA00008085"/>
    </source>
</evidence>
<evidence type="ECO:0000256" key="5">
    <source>
        <dbReference type="ARBA" id="ARBA00022801"/>
    </source>
</evidence>
<dbReference type="Proteomes" id="UP001250932">
    <property type="component" value="Unassembled WGS sequence"/>
</dbReference>
<dbReference type="NCBIfam" id="NF006825">
    <property type="entry name" value="PRK09347.1-2"/>
    <property type="match status" value="1"/>
</dbReference>
<dbReference type="PROSITE" id="PS00859">
    <property type="entry name" value="GTP_CYCLOHYDROL_1_1"/>
    <property type="match status" value="1"/>
</dbReference>
<evidence type="ECO:0000256" key="1">
    <source>
        <dbReference type="ARBA" id="ARBA00001052"/>
    </source>
</evidence>
<comment type="pathway">
    <text evidence="2 6">Cofactor biosynthesis; 7,8-dihydroneopterin triphosphate biosynthesis; 7,8-dihydroneopterin triphosphate from GTP: step 1/1.</text>
</comment>
<dbReference type="InterPro" id="IPR043134">
    <property type="entry name" value="GTP-CH-I_N"/>
</dbReference>
<dbReference type="GO" id="GO:0003934">
    <property type="term" value="F:GTP cyclohydrolase I activity"/>
    <property type="evidence" value="ECO:0007669"/>
    <property type="project" value="UniProtKB-EC"/>
</dbReference>
<feature type="binding site" evidence="6">
    <location>
        <position position="112"/>
    </location>
    <ligand>
        <name>Zn(2+)</name>
        <dbReference type="ChEBI" id="CHEBI:29105"/>
    </ligand>
</feature>
<feature type="binding site" evidence="6">
    <location>
        <position position="180"/>
    </location>
    <ligand>
        <name>Zn(2+)</name>
        <dbReference type="ChEBI" id="CHEBI:29105"/>
    </ligand>
</feature>
<feature type="compositionally biased region" description="Polar residues" evidence="7">
    <location>
        <begin position="7"/>
        <end position="17"/>
    </location>
</feature>